<evidence type="ECO:0000313" key="4">
    <source>
        <dbReference type="EMBL" id="MBB5985650.1"/>
    </source>
</evidence>
<keyword evidence="1" id="KW-1133">Transmembrane helix</keyword>
<dbReference type="Proteomes" id="UP001138540">
    <property type="component" value="Unassembled WGS sequence"/>
</dbReference>
<evidence type="ECO:0000259" key="3">
    <source>
        <dbReference type="Pfam" id="PF19040"/>
    </source>
</evidence>
<sequence>MKYRKEIDGLRAIAVLAVVGYHAHLPGFASGYLGVDIFFVISGYLITGILTGDDRPTGQVLAAFYLRRVLRLLPALFAVLLATTLAAWFILLPLDFQNYGWSLAGASAFLANFVFWARSGYFESEAALNPLLHTWSLAVEEQFYIFFPLLFLFLKRRFPSLLLPVFVGSLLISLAAAELVVRFVPFGASHTFFLLPFRAWELLLGAVMALIGLRWTVPSRLGHSLLLTGLGLVLWAVFSPGVAGRTPNANLVLACAGTAMIILGGGGIQSAVKSVLAARPMVFFGKISYSLYLWHWPLLSFFVYVAMRAPSPGEAAILVLASILLAVLSWRFVEQPFRAGGFQTTPVTDAWRRNARIVAFVGFGIVALGCVIGLSAPGARMVQDAATRAHMARIDDPEEVEVCLNGVLATAAPPGGTCRFPAPGAGVPKARPMLLLGDSHATDLIPPLRKIAAENSVDLEVFARLSCPPFLQDSAARNGRVNLLCRHFLDNVSTSLSGARFSTVVLSARWYGSVLDDLRRSPASDDKLRGSFLFRELSRTLEALGPRADRIVVPMPRPEAQSEIAGCMGRSLRFGHPTSACLPQRGLGHPAWYQNTVRILQLATQGRPGVVLVDPTVLLCERDGHCPAGDDEGGWYSDEDHLSTRGSLRLAPLFRQALH</sequence>
<dbReference type="PANTHER" id="PTHR23028:SF53">
    <property type="entry name" value="ACYL_TRANSF_3 DOMAIN-CONTAINING PROTEIN"/>
    <property type="match status" value="1"/>
</dbReference>
<gene>
    <name evidence="4" type="ORF">HNP60_001624</name>
</gene>
<name>A0ABR6NED7_9SPHN</name>
<reference evidence="4 5" key="1">
    <citation type="submission" date="2020-08" db="EMBL/GenBank/DDBJ databases">
        <title>Exploring microbial biodiversity for novel pathways involved in the catabolism of aromatic compounds derived from lignin.</title>
        <authorList>
            <person name="Elkins J."/>
        </authorList>
    </citation>
    <scope>NUCLEOTIDE SEQUENCE [LARGE SCALE GENOMIC DNA]</scope>
    <source>
        <strain evidence="4 5">B1D3A</strain>
    </source>
</reference>
<feature type="transmembrane region" description="Helical" evidence="1">
    <location>
        <begin position="193"/>
        <end position="213"/>
    </location>
</feature>
<feature type="domain" description="Acyltransferase 3" evidence="2">
    <location>
        <begin position="5"/>
        <end position="330"/>
    </location>
</feature>
<dbReference type="Pfam" id="PF01757">
    <property type="entry name" value="Acyl_transf_3"/>
    <property type="match status" value="1"/>
</dbReference>
<organism evidence="4 5">
    <name type="scientific">Sphingobium lignivorans</name>
    <dbReference type="NCBI Taxonomy" id="2735886"/>
    <lineage>
        <taxon>Bacteria</taxon>
        <taxon>Pseudomonadati</taxon>
        <taxon>Pseudomonadota</taxon>
        <taxon>Alphaproteobacteria</taxon>
        <taxon>Sphingomonadales</taxon>
        <taxon>Sphingomonadaceae</taxon>
        <taxon>Sphingobium</taxon>
    </lineage>
</organism>
<feature type="transmembrane region" description="Helical" evidence="1">
    <location>
        <begin position="249"/>
        <end position="268"/>
    </location>
</feature>
<evidence type="ECO:0000313" key="5">
    <source>
        <dbReference type="Proteomes" id="UP001138540"/>
    </source>
</evidence>
<evidence type="ECO:0000256" key="1">
    <source>
        <dbReference type="SAM" id="Phobius"/>
    </source>
</evidence>
<evidence type="ECO:0000259" key="2">
    <source>
        <dbReference type="Pfam" id="PF01757"/>
    </source>
</evidence>
<feature type="transmembrane region" description="Helical" evidence="1">
    <location>
        <begin position="289"/>
        <end position="309"/>
    </location>
</feature>
<feature type="transmembrane region" description="Helical" evidence="1">
    <location>
        <begin position="354"/>
        <end position="374"/>
    </location>
</feature>
<feature type="transmembrane region" description="Helical" evidence="1">
    <location>
        <begin position="72"/>
        <end position="92"/>
    </location>
</feature>
<keyword evidence="1" id="KW-0472">Membrane</keyword>
<proteinExistence type="predicted"/>
<accession>A0ABR6NED7</accession>
<feature type="transmembrane region" description="Helical" evidence="1">
    <location>
        <begin position="99"/>
        <end position="117"/>
    </location>
</feature>
<dbReference type="InterPro" id="IPR002656">
    <property type="entry name" value="Acyl_transf_3_dom"/>
</dbReference>
<feature type="transmembrane region" description="Helical" evidence="1">
    <location>
        <begin position="32"/>
        <end position="52"/>
    </location>
</feature>
<dbReference type="InterPro" id="IPR050879">
    <property type="entry name" value="Acyltransferase_3"/>
</dbReference>
<protein>
    <submittedName>
        <fullName evidence="4">Peptidoglycan/LPS O-acetylase OafA/YrhL</fullName>
    </submittedName>
</protein>
<dbReference type="EMBL" id="JACHKA010000001">
    <property type="protein sequence ID" value="MBB5985650.1"/>
    <property type="molecule type" value="Genomic_DNA"/>
</dbReference>
<dbReference type="RefSeq" id="WP_184152267.1">
    <property type="nucleotide sequence ID" value="NZ_JACHKA010000001.1"/>
</dbReference>
<feature type="transmembrane region" description="Helical" evidence="1">
    <location>
        <begin position="161"/>
        <end position="181"/>
    </location>
</feature>
<feature type="transmembrane region" description="Helical" evidence="1">
    <location>
        <begin position="137"/>
        <end position="154"/>
    </location>
</feature>
<comment type="caution">
    <text evidence="4">The sequence shown here is derived from an EMBL/GenBank/DDBJ whole genome shotgun (WGS) entry which is preliminary data.</text>
</comment>
<keyword evidence="1" id="KW-0812">Transmembrane</keyword>
<keyword evidence="5" id="KW-1185">Reference proteome</keyword>
<feature type="domain" description="SGNH" evidence="3">
    <location>
        <begin position="414"/>
        <end position="656"/>
    </location>
</feature>
<feature type="transmembrane region" description="Helical" evidence="1">
    <location>
        <begin position="315"/>
        <end position="333"/>
    </location>
</feature>
<dbReference type="InterPro" id="IPR043968">
    <property type="entry name" value="SGNH"/>
</dbReference>
<dbReference type="PANTHER" id="PTHR23028">
    <property type="entry name" value="ACETYLTRANSFERASE"/>
    <property type="match status" value="1"/>
</dbReference>
<dbReference type="Pfam" id="PF19040">
    <property type="entry name" value="SGNH"/>
    <property type="match status" value="1"/>
</dbReference>
<feature type="transmembrane region" description="Helical" evidence="1">
    <location>
        <begin position="225"/>
        <end position="243"/>
    </location>
</feature>